<organism evidence="1 2">
    <name type="scientific">Pseudomonas putida</name>
    <name type="common">Arthrobacter siderocapsulatus</name>
    <dbReference type="NCBI Taxonomy" id="303"/>
    <lineage>
        <taxon>Bacteria</taxon>
        <taxon>Pseudomonadati</taxon>
        <taxon>Pseudomonadota</taxon>
        <taxon>Gammaproteobacteria</taxon>
        <taxon>Pseudomonadales</taxon>
        <taxon>Pseudomonadaceae</taxon>
        <taxon>Pseudomonas</taxon>
    </lineage>
</organism>
<sequence>MVEPNLLQIMQTYQRSFADKVYQEENDDVDLLMDAFGLSSETKRENRQYWGRELGMCWQLMVDNVMKVYGRDYQPALRIGADEPCDMIISRYAIDTKYRLGSGDSGTLKKLRQYGSLLTEMGYEPVCLLAREDSLNQALAALQTGGWKVFSGQDAFDFIRYQTGYDLKAYLKAQKGKFLVNRPG</sequence>
<comment type="caution">
    <text evidence="1">The sequence shown here is derived from an EMBL/GenBank/DDBJ whole genome shotgun (WGS) entry which is preliminary data.</text>
</comment>
<protein>
    <recommendedName>
        <fullName evidence="3">Restriction endonuclease</fullName>
    </recommendedName>
</protein>
<gene>
    <name evidence="1" type="ORF">JEU22_14770</name>
</gene>
<proteinExistence type="predicted"/>
<dbReference type="EMBL" id="JAEHTE010000015">
    <property type="protein sequence ID" value="MBI6885176.1"/>
    <property type="molecule type" value="Genomic_DNA"/>
</dbReference>
<dbReference type="AlphaFoldDB" id="A0A8I1EGP2"/>
<dbReference type="Proteomes" id="UP000637061">
    <property type="component" value="Unassembled WGS sequence"/>
</dbReference>
<accession>A0A8I1EGP2</accession>
<reference evidence="1" key="1">
    <citation type="submission" date="2020-12" db="EMBL/GenBank/DDBJ databases">
        <title>Enhanced detection system for hospital associated transmission using whole genome sequencing surveillance.</title>
        <authorList>
            <person name="Harrison L.H."/>
            <person name="Van Tyne D."/>
            <person name="Marsh J.W."/>
            <person name="Griffith M.P."/>
            <person name="Snyder D.J."/>
            <person name="Cooper V.S."/>
            <person name="Mustapha M."/>
        </authorList>
    </citation>
    <scope>NUCLEOTIDE SEQUENCE</scope>
    <source>
        <strain evidence="1">PSB00042</strain>
    </source>
</reference>
<evidence type="ECO:0000313" key="1">
    <source>
        <dbReference type="EMBL" id="MBI6885176.1"/>
    </source>
</evidence>
<name>A0A8I1EGP2_PSEPU</name>
<evidence type="ECO:0008006" key="3">
    <source>
        <dbReference type="Google" id="ProtNLM"/>
    </source>
</evidence>
<dbReference type="RefSeq" id="WP_198747578.1">
    <property type="nucleotide sequence ID" value="NZ_JAEHTE010000015.1"/>
</dbReference>
<evidence type="ECO:0000313" key="2">
    <source>
        <dbReference type="Proteomes" id="UP000637061"/>
    </source>
</evidence>